<dbReference type="Proteomes" id="UP001221217">
    <property type="component" value="Unassembled WGS sequence"/>
</dbReference>
<dbReference type="InterPro" id="IPR050570">
    <property type="entry name" value="Cell_wall_metabolism_enzyme"/>
</dbReference>
<accession>A0AAJ1ML82</accession>
<comment type="caution">
    <text evidence="4">The sequence shown here is derived from an EMBL/GenBank/DDBJ whole genome shotgun (WGS) entry which is preliminary data.</text>
</comment>
<dbReference type="InterPro" id="IPR016047">
    <property type="entry name" value="M23ase_b-sheet_dom"/>
</dbReference>
<feature type="region of interest" description="Disordered" evidence="1">
    <location>
        <begin position="55"/>
        <end position="84"/>
    </location>
</feature>
<dbReference type="AlphaFoldDB" id="A0AAJ1ML82"/>
<dbReference type="InterPro" id="IPR036779">
    <property type="entry name" value="LysM_dom_sf"/>
</dbReference>
<evidence type="ECO:0000256" key="1">
    <source>
        <dbReference type="SAM" id="MobiDB-lite"/>
    </source>
</evidence>
<keyword evidence="2" id="KW-1133">Transmembrane helix</keyword>
<dbReference type="Gene3D" id="3.10.350.10">
    <property type="entry name" value="LysM domain"/>
    <property type="match status" value="2"/>
</dbReference>
<dbReference type="InterPro" id="IPR018392">
    <property type="entry name" value="LysM"/>
</dbReference>
<protein>
    <submittedName>
        <fullName evidence="4">M23 family metallopeptidase</fullName>
    </submittedName>
</protein>
<dbReference type="PROSITE" id="PS51782">
    <property type="entry name" value="LYSM"/>
    <property type="match status" value="2"/>
</dbReference>
<dbReference type="GO" id="GO:0004222">
    <property type="term" value="F:metalloendopeptidase activity"/>
    <property type="evidence" value="ECO:0007669"/>
    <property type="project" value="TreeGrafter"/>
</dbReference>
<dbReference type="CDD" id="cd00118">
    <property type="entry name" value="LysM"/>
    <property type="match status" value="2"/>
</dbReference>
<dbReference type="SMART" id="SM00257">
    <property type="entry name" value="LysM"/>
    <property type="match status" value="2"/>
</dbReference>
<evidence type="ECO:0000256" key="2">
    <source>
        <dbReference type="SAM" id="Phobius"/>
    </source>
</evidence>
<feature type="region of interest" description="Disordered" evidence="1">
    <location>
        <begin position="1"/>
        <end position="22"/>
    </location>
</feature>
<dbReference type="EMBL" id="JAQQAL010000051">
    <property type="protein sequence ID" value="MDC7228602.1"/>
    <property type="molecule type" value="Genomic_DNA"/>
</dbReference>
<name>A0AAJ1ML82_9SPIO</name>
<evidence type="ECO:0000313" key="4">
    <source>
        <dbReference type="EMBL" id="MDC7228602.1"/>
    </source>
</evidence>
<proteinExistence type="predicted"/>
<organism evidence="4 5">
    <name type="scientific">Candidatus Thalassospirochaeta sargassi</name>
    <dbReference type="NCBI Taxonomy" id="3119039"/>
    <lineage>
        <taxon>Bacteria</taxon>
        <taxon>Pseudomonadati</taxon>
        <taxon>Spirochaetota</taxon>
        <taxon>Spirochaetia</taxon>
        <taxon>Spirochaetales</taxon>
        <taxon>Spirochaetaceae</taxon>
        <taxon>Candidatus Thalassospirochaeta</taxon>
    </lineage>
</organism>
<keyword evidence="2" id="KW-0812">Transmembrane</keyword>
<dbReference type="InterPro" id="IPR011055">
    <property type="entry name" value="Dup_hybrid_motif"/>
</dbReference>
<dbReference type="Pfam" id="PF01476">
    <property type="entry name" value="LysM"/>
    <property type="match status" value="2"/>
</dbReference>
<dbReference type="PANTHER" id="PTHR21666:SF270">
    <property type="entry name" value="MUREIN HYDROLASE ACTIVATOR ENVC"/>
    <property type="match status" value="1"/>
</dbReference>
<dbReference type="Gene3D" id="2.70.70.10">
    <property type="entry name" value="Glucose Permease (Domain IIA)"/>
    <property type="match status" value="1"/>
</dbReference>
<sequence length="421" mass="45935">MTDLIGRQKISKRSHSSGSGGGKSLIAAAGRFRYEEHNKSIMFRGGFSGMKTRLRRLSKKSPSGRKSVDAASGQKVSKRTKTTGQIHSRIQTGIKARVEDIFVKLSEVNKVVLISVVATIICGGVLGFYINLYVENQTMFEGLALHDDVDIEHVLYESLPSDYNGQGSGEIAGIEPVLLTAGEPVSYTVKSGDTLSEISKNNNIKIGTLISFNKITDVRRLQVGMELKIPQYDGIPYEVKPGDSLSSISKNHNISVNSILDANNLDTDILQPGEILYIPGAAMNEFDYKKAMGTLFIYPTNGRLSSGFGYRADPFTGNRRFHNGIDLANAMGTRIGATMSGVVADVGDRPSGYGKYVIIKHPNGYQSLYGHLNRITVREGQYVSQGEKVGEMGTTGRSTGPHLHFSIYKNNSPVNPANYLW</sequence>
<feature type="domain" description="LysM" evidence="3">
    <location>
        <begin position="185"/>
        <end position="229"/>
    </location>
</feature>
<evidence type="ECO:0000313" key="5">
    <source>
        <dbReference type="Proteomes" id="UP001221217"/>
    </source>
</evidence>
<gene>
    <name evidence="4" type="ORF">PQJ61_17705</name>
</gene>
<reference evidence="4 5" key="1">
    <citation type="submission" date="2022-12" db="EMBL/GenBank/DDBJ databases">
        <title>Metagenome assembled genome from gulf of manar.</title>
        <authorList>
            <person name="Kohli P."/>
            <person name="Pk S."/>
            <person name="Venkata Ramana C."/>
            <person name="Sasikala C."/>
        </authorList>
    </citation>
    <scope>NUCLEOTIDE SEQUENCE [LARGE SCALE GENOMIC DNA]</scope>
    <source>
        <strain evidence="4">JB008</strain>
    </source>
</reference>
<dbReference type="CDD" id="cd12797">
    <property type="entry name" value="M23_peptidase"/>
    <property type="match status" value="1"/>
</dbReference>
<evidence type="ECO:0000259" key="3">
    <source>
        <dbReference type="PROSITE" id="PS51782"/>
    </source>
</evidence>
<feature type="domain" description="LysM" evidence="3">
    <location>
        <begin position="235"/>
        <end position="278"/>
    </location>
</feature>
<dbReference type="Pfam" id="PF01551">
    <property type="entry name" value="Peptidase_M23"/>
    <property type="match status" value="1"/>
</dbReference>
<feature type="transmembrane region" description="Helical" evidence="2">
    <location>
        <begin position="111"/>
        <end position="130"/>
    </location>
</feature>
<dbReference type="SUPFAM" id="SSF51261">
    <property type="entry name" value="Duplicated hybrid motif"/>
    <property type="match status" value="1"/>
</dbReference>
<keyword evidence="2" id="KW-0472">Membrane</keyword>
<dbReference type="PANTHER" id="PTHR21666">
    <property type="entry name" value="PEPTIDASE-RELATED"/>
    <property type="match status" value="1"/>
</dbReference>